<keyword evidence="12" id="KW-1185">Reference proteome</keyword>
<dbReference type="HAMAP" id="MF_00639">
    <property type="entry name" value="MurD"/>
    <property type="match status" value="1"/>
</dbReference>
<name>A0ABU8T1D5_9PSEU</name>
<dbReference type="Proteomes" id="UP001364211">
    <property type="component" value="Unassembled WGS sequence"/>
</dbReference>
<dbReference type="PANTHER" id="PTHR43692">
    <property type="entry name" value="UDP-N-ACETYLMURAMOYLALANINE--D-GLUTAMATE LIGASE"/>
    <property type="match status" value="1"/>
</dbReference>
<keyword evidence="4 7" id="KW-0436">Ligase</keyword>
<dbReference type="RefSeq" id="WP_340285893.1">
    <property type="nucleotide sequence ID" value="NZ_JBBJUP010000002.1"/>
</dbReference>
<comment type="function">
    <text evidence="7 8">Cell wall formation. Catalyzes the addition of glutamate to the nucleotide precursor UDP-N-acetylmuramoyl-L-alanine (UMA).</text>
</comment>
<dbReference type="EC" id="6.3.2.9" evidence="7 8"/>
<keyword evidence="7 8" id="KW-0133">Cell shape</keyword>
<organism evidence="11 12">
    <name type="scientific">Pseudonocardia spirodelae</name>
    <dbReference type="NCBI Taxonomy" id="3133431"/>
    <lineage>
        <taxon>Bacteria</taxon>
        <taxon>Bacillati</taxon>
        <taxon>Actinomycetota</taxon>
        <taxon>Actinomycetes</taxon>
        <taxon>Pseudonocardiales</taxon>
        <taxon>Pseudonocardiaceae</taxon>
        <taxon>Pseudonocardia</taxon>
    </lineage>
</organism>
<comment type="pathway">
    <text evidence="2 7 8">Cell wall biogenesis; peptidoglycan biosynthesis.</text>
</comment>
<dbReference type="SUPFAM" id="SSF53623">
    <property type="entry name" value="MurD-like peptide ligases, catalytic domain"/>
    <property type="match status" value="1"/>
</dbReference>
<dbReference type="NCBIfam" id="TIGR01087">
    <property type="entry name" value="murD"/>
    <property type="match status" value="1"/>
</dbReference>
<evidence type="ECO:0000256" key="7">
    <source>
        <dbReference type="HAMAP-Rule" id="MF_00639"/>
    </source>
</evidence>
<feature type="binding site" evidence="7">
    <location>
        <begin position="126"/>
        <end position="132"/>
    </location>
    <ligand>
        <name>ATP</name>
        <dbReference type="ChEBI" id="CHEBI:30616"/>
    </ligand>
</feature>
<evidence type="ECO:0000256" key="2">
    <source>
        <dbReference type="ARBA" id="ARBA00004752"/>
    </source>
</evidence>
<evidence type="ECO:0000259" key="9">
    <source>
        <dbReference type="Pfam" id="PF02875"/>
    </source>
</evidence>
<keyword evidence="7 8" id="KW-0573">Peptidoglycan synthesis</keyword>
<comment type="similarity">
    <text evidence="7">Belongs to the MurCDEF family.</text>
</comment>
<dbReference type="Pfam" id="PF02875">
    <property type="entry name" value="Mur_ligase_C"/>
    <property type="match status" value="1"/>
</dbReference>
<dbReference type="Pfam" id="PF08245">
    <property type="entry name" value="Mur_ligase_M"/>
    <property type="match status" value="1"/>
</dbReference>
<comment type="caution">
    <text evidence="11">The sequence shown here is derived from an EMBL/GenBank/DDBJ whole genome shotgun (WGS) entry which is preliminary data.</text>
</comment>
<keyword evidence="3 7" id="KW-0963">Cytoplasm</keyword>
<dbReference type="SUPFAM" id="SSF51984">
    <property type="entry name" value="MurCD N-terminal domain"/>
    <property type="match status" value="1"/>
</dbReference>
<feature type="domain" description="Mur ligase C-terminal" evidence="9">
    <location>
        <begin position="318"/>
        <end position="454"/>
    </location>
</feature>
<accession>A0ABU8T1D5</accession>
<dbReference type="GO" id="GO:0008764">
    <property type="term" value="F:UDP-N-acetylmuramoylalanine-D-glutamate ligase activity"/>
    <property type="evidence" value="ECO:0007669"/>
    <property type="project" value="UniProtKB-EC"/>
</dbReference>
<gene>
    <name evidence="7 11" type="primary">murD</name>
    <name evidence="11" type="ORF">WJX68_02375</name>
</gene>
<evidence type="ECO:0000256" key="4">
    <source>
        <dbReference type="ARBA" id="ARBA00022598"/>
    </source>
</evidence>
<dbReference type="InterPro" id="IPR005762">
    <property type="entry name" value="MurD"/>
</dbReference>
<evidence type="ECO:0000256" key="6">
    <source>
        <dbReference type="ARBA" id="ARBA00022840"/>
    </source>
</evidence>
<comment type="catalytic activity">
    <reaction evidence="7 8">
        <text>UDP-N-acetyl-alpha-D-muramoyl-L-alanine + D-glutamate + ATP = UDP-N-acetyl-alpha-D-muramoyl-L-alanyl-D-glutamate + ADP + phosphate + H(+)</text>
        <dbReference type="Rhea" id="RHEA:16429"/>
        <dbReference type="ChEBI" id="CHEBI:15378"/>
        <dbReference type="ChEBI" id="CHEBI:29986"/>
        <dbReference type="ChEBI" id="CHEBI:30616"/>
        <dbReference type="ChEBI" id="CHEBI:43474"/>
        <dbReference type="ChEBI" id="CHEBI:83898"/>
        <dbReference type="ChEBI" id="CHEBI:83900"/>
        <dbReference type="ChEBI" id="CHEBI:456216"/>
        <dbReference type="EC" id="6.3.2.9"/>
    </reaction>
</comment>
<dbReference type="EMBL" id="JBBJUP010000002">
    <property type="protein sequence ID" value="MEJ8277764.1"/>
    <property type="molecule type" value="Genomic_DNA"/>
</dbReference>
<keyword evidence="7 8" id="KW-0132">Cell division</keyword>
<proteinExistence type="inferred from homology"/>
<dbReference type="InterPro" id="IPR004101">
    <property type="entry name" value="Mur_ligase_C"/>
</dbReference>
<keyword evidence="6 7" id="KW-0067">ATP-binding</keyword>
<reference evidence="11 12" key="1">
    <citation type="submission" date="2024-03" db="EMBL/GenBank/DDBJ databases">
        <title>Draft genome sequence of Pseudonocardia sp. DW16-2.</title>
        <authorList>
            <person name="Duangmal K."/>
        </authorList>
    </citation>
    <scope>NUCLEOTIDE SEQUENCE [LARGE SCALE GENOMIC DNA]</scope>
    <source>
        <strain evidence="11 12">DW16-2</strain>
    </source>
</reference>
<evidence type="ECO:0000256" key="1">
    <source>
        <dbReference type="ARBA" id="ARBA00004496"/>
    </source>
</evidence>
<protein>
    <recommendedName>
        <fullName evidence="7 8">UDP-N-acetylmuramoylalanine--D-glutamate ligase</fullName>
        <ecNumber evidence="7 8">6.3.2.9</ecNumber>
    </recommendedName>
    <alternativeName>
        <fullName evidence="7">D-glutamic acid-adding enzyme</fullName>
    </alternativeName>
    <alternativeName>
        <fullName evidence="7">UDP-N-acetylmuramoyl-L-alanyl-D-glutamate synthetase</fullName>
    </alternativeName>
</protein>
<evidence type="ECO:0000256" key="8">
    <source>
        <dbReference type="RuleBase" id="RU003664"/>
    </source>
</evidence>
<dbReference type="Gene3D" id="3.40.1190.10">
    <property type="entry name" value="Mur-like, catalytic domain"/>
    <property type="match status" value="1"/>
</dbReference>
<dbReference type="InterPro" id="IPR013221">
    <property type="entry name" value="Mur_ligase_cen"/>
</dbReference>
<comment type="subcellular location">
    <subcellularLocation>
        <location evidence="1 7 8">Cytoplasm</location>
    </subcellularLocation>
</comment>
<dbReference type="SUPFAM" id="SSF53244">
    <property type="entry name" value="MurD-like peptide ligases, peptide-binding domain"/>
    <property type="match status" value="1"/>
</dbReference>
<dbReference type="InterPro" id="IPR036615">
    <property type="entry name" value="Mur_ligase_C_dom_sf"/>
</dbReference>
<evidence type="ECO:0000259" key="10">
    <source>
        <dbReference type="Pfam" id="PF08245"/>
    </source>
</evidence>
<keyword evidence="7 8" id="KW-0961">Cell wall biogenesis/degradation</keyword>
<dbReference type="InterPro" id="IPR036565">
    <property type="entry name" value="Mur-like_cat_sf"/>
</dbReference>
<evidence type="ECO:0000256" key="5">
    <source>
        <dbReference type="ARBA" id="ARBA00022741"/>
    </source>
</evidence>
<evidence type="ECO:0000256" key="3">
    <source>
        <dbReference type="ARBA" id="ARBA00022490"/>
    </source>
</evidence>
<keyword evidence="7 8" id="KW-0131">Cell cycle</keyword>
<evidence type="ECO:0000313" key="11">
    <source>
        <dbReference type="EMBL" id="MEJ8277764.1"/>
    </source>
</evidence>
<sequence length="486" mass="48689">MALDVGLGMTAGADRSDLTAAPVLVAGAGVSGLASAVALRDAGARVLLSDDRDEALAALPDGVEPWRGGGIPEGVRTVVTSPGRRPDHPLVAEAASYGVEVIGEPELAWRLGALRDDPPAWLVVTGTNGKTTTTEMLAAVLAHAGLRSAACGNIGYPVVSAVTEGHEVLAVELSSFQLHWSPSVRPAAGVVLNVAEDHLDWHGGPDAYAAAKARALTGDVAVGGVDDPVAARLLATAPAPRRVGVTLGEPGPDQLGVAAGVLTDRAFGGGDLIAADAVVPPGPPGITDALAAAALARAHGVDPRHIGAALAAFTPGPHRSAPVGEHDGVTYLDDSKATNPHAAAAALAAIAARRPGARVVWVVGGLLKGVDPAELGRLAESVGGLLAGIVVIGTDRAPIVDAVTRHARDLPVVEVAPGHDGPMAPPEQADPMPAAVRRAAALARPGDVVLLAPAAASMDQFRDYAHRGDAFAGAVAALSRPSGVPR</sequence>
<keyword evidence="5 7" id="KW-0547">Nucleotide-binding</keyword>
<dbReference type="Gene3D" id="3.90.190.20">
    <property type="entry name" value="Mur ligase, C-terminal domain"/>
    <property type="match status" value="1"/>
</dbReference>
<dbReference type="PANTHER" id="PTHR43692:SF1">
    <property type="entry name" value="UDP-N-ACETYLMURAMOYLALANINE--D-GLUTAMATE LIGASE"/>
    <property type="match status" value="1"/>
</dbReference>
<evidence type="ECO:0000313" key="12">
    <source>
        <dbReference type="Proteomes" id="UP001364211"/>
    </source>
</evidence>
<dbReference type="Gene3D" id="3.40.50.720">
    <property type="entry name" value="NAD(P)-binding Rossmann-like Domain"/>
    <property type="match status" value="1"/>
</dbReference>
<feature type="domain" description="Mur ligase central" evidence="10">
    <location>
        <begin position="124"/>
        <end position="239"/>
    </location>
</feature>